<dbReference type="AlphaFoldDB" id="A0A5B7D535"/>
<keyword evidence="2" id="KW-1185">Reference proteome</keyword>
<evidence type="ECO:0000313" key="1">
    <source>
        <dbReference type="EMBL" id="MPC15986.1"/>
    </source>
</evidence>
<name>A0A5B7D535_PORTR</name>
<sequence length="73" mass="7841">MDRDKILVTSVVLLAEKHDQFLTVASRDHPLEVLSQAPTGGGEVCTSVSKIKRATGKKIAVEDTKLYNTAAMG</sequence>
<proteinExistence type="predicted"/>
<protein>
    <submittedName>
        <fullName evidence="1">Uncharacterized protein</fullName>
    </submittedName>
</protein>
<comment type="caution">
    <text evidence="1">The sequence shown here is derived from an EMBL/GenBank/DDBJ whole genome shotgun (WGS) entry which is preliminary data.</text>
</comment>
<organism evidence="1 2">
    <name type="scientific">Portunus trituberculatus</name>
    <name type="common">Swimming crab</name>
    <name type="synonym">Neptunus trituberculatus</name>
    <dbReference type="NCBI Taxonomy" id="210409"/>
    <lineage>
        <taxon>Eukaryota</taxon>
        <taxon>Metazoa</taxon>
        <taxon>Ecdysozoa</taxon>
        <taxon>Arthropoda</taxon>
        <taxon>Crustacea</taxon>
        <taxon>Multicrustacea</taxon>
        <taxon>Malacostraca</taxon>
        <taxon>Eumalacostraca</taxon>
        <taxon>Eucarida</taxon>
        <taxon>Decapoda</taxon>
        <taxon>Pleocyemata</taxon>
        <taxon>Brachyura</taxon>
        <taxon>Eubrachyura</taxon>
        <taxon>Portunoidea</taxon>
        <taxon>Portunidae</taxon>
        <taxon>Portuninae</taxon>
        <taxon>Portunus</taxon>
    </lineage>
</organism>
<evidence type="ECO:0000313" key="2">
    <source>
        <dbReference type="Proteomes" id="UP000324222"/>
    </source>
</evidence>
<dbReference type="EMBL" id="VSRR010000468">
    <property type="protein sequence ID" value="MPC15986.1"/>
    <property type="molecule type" value="Genomic_DNA"/>
</dbReference>
<accession>A0A5B7D535</accession>
<dbReference type="Proteomes" id="UP000324222">
    <property type="component" value="Unassembled WGS sequence"/>
</dbReference>
<gene>
    <name evidence="1" type="ORF">E2C01_008791</name>
</gene>
<reference evidence="1 2" key="1">
    <citation type="submission" date="2019-05" db="EMBL/GenBank/DDBJ databases">
        <title>Another draft genome of Portunus trituberculatus and its Hox gene families provides insights of decapod evolution.</title>
        <authorList>
            <person name="Jeong J.-H."/>
            <person name="Song I."/>
            <person name="Kim S."/>
            <person name="Choi T."/>
            <person name="Kim D."/>
            <person name="Ryu S."/>
            <person name="Kim W."/>
        </authorList>
    </citation>
    <scope>NUCLEOTIDE SEQUENCE [LARGE SCALE GENOMIC DNA]</scope>
    <source>
        <tissue evidence="1">Muscle</tissue>
    </source>
</reference>